<keyword evidence="7" id="KW-1015">Disulfide bond</keyword>
<evidence type="ECO:0000256" key="5">
    <source>
        <dbReference type="ARBA" id="ARBA00022801"/>
    </source>
</evidence>
<keyword evidence="5 9" id="KW-0378">Hydrolase</keyword>
<comment type="caution">
    <text evidence="9">The sequence shown here is derived from an EMBL/GenBank/DDBJ whole genome shotgun (WGS) entry which is preliminary data.</text>
</comment>
<feature type="compositionally biased region" description="Basic and acidic residues" evidence="8">
    <location>
        <begin position="15"/>
        <end position="25"/>
    </location>
</feature>
<dbReference type="SUPFAM" id="SSF53474">
    <property type="entry name" value="alpha/beta-Hydrolases"/>
    <property type="match status" value="1"/>
</dbReference>
<evidence type="ECO:0000256" key="6">
    <source>
        <dbReference type="ARBA" id="ARBA00022837"/>
    </source>
</evidence>
<accession>A0ABU9BCH2</accession>
<dbReference type="InterPro" id="IPR029058">
    <property type="entry name" value="AB_hydrolase_fold"/>
</dbReference>
<reference evidence="9 10" key="1">
    <citation type="submission" date="2024-04" db="EMBL/GenBank/DDBJ databases">
        <title>Novel species of the genus Ideonella isolated from streams.</title>
        <authorList>
            <person name="Lu H."/>
        </authorList>
    </citation>
    <scope>NUCLEOTIDE SEQUENCE [LARGE SCALE GENOMIC DNA]</scope>
    <source>
        <strain evidence="9 10">BYS139W</strain>
    </source>
</reference>
<dbReference type="GO" id="GO:0016787">
    <property type="term" value="F:hydrolase activity"/>
    <property type="evidence" value="ECO:0007669"/>
    <property type="project" value="UniProtKB-KW"/>
</dbReference>
<dbReference type="Proteomes" id="UP001368500">
    <property type="component" value="Unassembled WGS sequence"/>
</dbReference>
<evidence type="ECO:0000256" key="8">
    <source>
        <dbReference type="SAM" id="MobiDB-lite"/>
    </source>
</evidence>
<proteinExistence type="inferred from homology"/>
<keyword evidence="6" id="KW-0106">Calcium</keyword>
<keyword evidence="4" id="KW-0732">Signal</keyword>
<name>A0ABU9BCH2_9BURK</name>
<gene>
    <name evidence="9" type="ORF">AACH11_16015</name>
</gene>
<dbReference type="Pfam" id="PF07519">
    <property type="entry name" value="Tannase"/>
    <property type="match status" value="1"/>
</dbReference>
<evidence type="ECO:0000256" key="7">
    <source>
        <dbReference type="ARBA" id="ARBA00023157"/>
    </source>
</evidence>
<dbReference type="Gene3D" id="3.40.50.1820">
    <property type="entry name" value="alpha/beta hydrolase"/>
    <property type="match status" value="2"/>
</dbReference>
<dbReference type="PANTHER" id="PTHR33938:SF15">
    <property type="entry name" value="FERULOYL ESTERASE B-RELATED"/>
    <property type="match status" value="1"/>
</dbReference>
<protein>
    <submittedName>
        <fullName evidence="9">Tannase/feruloyl esterase family alpha/beta hydrolase</fullName>
    </submittedName>
</protein>
<evidence type="ECO:0000256" key="1">
    <source>
        <dbReference type="ARBA" id="ARBA00006249"/>
    </source>
</evidence>
<evidence type="ECO:0000256" key="4">
    <source>
        <dbReference type="ARBA" id="ARBA00022729"/>
    </source>
</evidence>
<evidence type="ECO:0000256" key="3">
    <source>
        <dbReference type="ARBA" id="ARBA00022723"/>
    </source>
</evidence>
<feature type="region of interest" description="Disordered" evidence="8">
    <location>
        <begin position="1"/>
        <end position="27"/>
    </location>
</feature>
<dbReference type="PANTHER" id="PTHR33938">
    <property type="entry name" value="FERULOYL ESTERASE B-RELATED"/>
    <property type="match status" value="1"/>
</dbReference>
<feature type="region of interest" description="Disordered" evidence="8">
    <location>
        <begin position="626"/>
        <end position="645"/>
    </location>
</feature>
<sequence>MPCDSDDLSAPLRGATRDRDGDRPRPVLTPARAVTVTRGLVWLSVCGATSLLSACGLGAALNGLWGTPRGPLVPPALPGVAQVAKAAPAAAAIASAAAQPVWVAAAIGCRDLPDALGDLRQVHPALRLDRVRPQEADAQGHPAHCVVQGRLNRRTGADGRDYAIRFELRLPERWNRRLLHTFDGGPGGQAPQAWGRLGVQEHDALSQGWAVLASDEGHDAQADGLSRYGLVQPFVFALEPQARRDLAGDAAAALAPLAGRMVGAYYRQPARHRYAAGCSDGGRQVLAAAARRPQDYDGYLAGAPQWRPTASALQHAWDLRQFQPLGDDLRRAFSPVDLRRVADWVVERCDVLDQLRDGQVLDVRRCQSRLRWDELRCREGAAGTGANCLRAEQVEALRVALGGPQSRAGQALYVDWPLDVGIASAAWRRWKLETDIEAWQQQPIGVIHGGAALAYLWRTPPQTVAGTPQALREFLQQLDLDEAARAAGLRIAPYEASARELFDLPADLPQRMATLRQRGGRLLIYHGSGDAVVSPWDSTRWIEQVQSALGQGAADETARLFLVPGMGHCQGGPATDRFDALQALTDWVEQGEAPQRIEARTRPDNGERPAAWSPVRSRPLCPWPRVPRYGGGDPEEAASFRCSAG</sequence>
<dbReference type="InterPro" id="IPR011118">
    <property type="entry name" value="Tannase/feruloyl_esterase"/>
</dbReference>
<organism evidence="9 10">
    <name type="scientific">Pseudaquabacterium rugosum</name>
    <dbReference type="NCBI Taxonomy" id="2984194"/>
    <lineage>
        <taxon>Bacteria</taxon>
        <taxon>Pseudomonadati</taxon>
        <taxon>Pseudomonadota</taxon>
        <taxon>Betaproteobacteria</taxon>
        <taxon>Burkholderiales</taxon>
        <taxon>Sphaerotilaceae</taxon>
        <taxon>Pseudaquabacterium</taxon>
    </lineage>
</organism>
<evidence type="ECO:0000256" key="2">
    <source>
        <dbReference type="ARBA" id="ARBA00022487"/>
    </source>
</evidence>
<dbReference type="RefSeq" id="WP_341375245.1">
    <property type="nucleotide sequence ID" value="NZ_JBBUTF010000014.1"/>
</dbReference>
<keyword evidence="3" id="KW-0479">Metal-binding</keyword>
<keyword evidence="10" id="KW-1185">Reference proteome</keyword>
<comment type="similarity">
    <text evidence="1">Belongs to the tannase family.</text>
</comment>
<dbReference type="EMBL" id="JBBUTF010000014">
    <property type="protein sequence ID" value="MEK8027469.1"/>
    <property type="molecule type" value="Genomic_DNA"/>
</dbReference>
<keyword evidence="2" id="KW-0719">Serine esterase</keyword>
<evidence type="ECO:0000313" key="9">
    <source>
        <dbReference type="EMBL" id="MEK8027469.1"/>
    </source>
</evidence>
<evidence type="ECO:0000313" key="10">
    <source>
        <dbReference type="Proteomes" id="UP001368500"/>
    </source>
</evidence>